<dbReference type="STRING" id="406817.XNC1_0639"/>
<protein>
    <submittedName>
        <fullName evidence="1">Uncharacterized protein</fullName>
    </submittedName>
</protein>
<gene>
    <name evidence="1" type="ordered locus">XNC1_0639</name>
</gene>
<dbReference type="Proteomes" id="UP000008075">
    <property type="component" value="Chromosome"/>
</dbReference>
<dbReference type="HOGENOM" id="CLU_3335048_0_0_6"/>
<dbReference type="EMBL" id="FN667742">
    <property type="protein sequence ID" value="CBJ88710.1"/>
    <property type="molecule type" value="Genomic_DNA"/>
</dbReference>
<accession>D3VJF4</accession>
<reference evidence="1 2" key="1">
    <citation type="journal article" date="2011" name="PLoS ONE">
        <title>The entomopathogenic bacterial endosymbionts xenorhabdus and photorhabdus: convergent lifestyles from divergent genomes.</title>
        <authorList>
            <person name="Chaston J.M."/>
            <person name="Suen G."/>
            <person name="Tucker S.L."/>
            <person name="Andersen A.W."/>
            <person name="Bhasin A."/>
            <person name="Bode E."/>
            <person name="Bode H.B."/>
            <person name="Brachmann A.O."/>
            <person name="Cowles C.E."/>
            <person name="Cowles K.N."/>
            <person name="Darby C."/>
            <person name="de Leon L."/>
            <person name="Drace K."/>
            <person name="Du Z."/>
            <person name="Givaudan A."/>
            <person name="Herbert Tran E.E."/>
            <person name="Jewell K.A."/>
            <person name="Knack J.J."/>
            <person name="Krasomil-Osterfeld K.C."/>
            <person name="Kukor R."/>
            <person name="Lanois A."/>
            <person name="Latreille P."/>
            <person name="Leimgruber N.K."/>
            <person name="Lipke C.M."/>
            <person name="Liu R."/>
            <person name="Lu X."/>
            <person name="Martens E.C."/>
            <person name="Marri P.R."/>
            <person name="Medigue C."/>
            <person name="Menard M.L."/>
            <person name="Miller N.M."/>
            <person name="Morales-Soto N."/>
            <person name="Norton S."/>
            <person name="Ogier J.C."/>
            <person name="Orchard S.S."/>
            <person name="Park D."/>
            <person name="Park Y."/>
            <person name="Qurollo B.A."/>
            <person name="Sugar D.R."/>
            <person name="Richards G.R."/>
            <person name="Rouy Z."/>
            <person name="Slominski B."/>
            <person name="Slominski K."/>
            <person name="Snyder H."/>
            <person name="Tjaden B.C."/>
            <person name="van der Hoeven R."/>
            <person name="Welch R.D."/>
            <person name="Wheeler C."/>
            <person name="Xiang B."/>
            <person name="Barbazuk B."/>
            <person name="Gaudriault S."/>
            <person name="Goodner B."/>
            <person name="Slater S.C."/>
            <person name="Forst S."/>
            <person name="Goldman B.S."/>
            <person name="Goodrich-Blair H."/>
        </authorList>
    </citation>
    <scope>NUCLEOTIDE SEQUENCE [LARGE SCALE GENOMIC DNA]</scope>
    <source>
        <strain evidence="2">ATCC 19061 / DSM 3370 / CCUG 14189 / LMG 1036 / NCIMB 9965 / AN6</strain>
    </source>
</reference>
<keyword evidence="2" id="KW-1185">Reference proteome</keyword>
<proteinExistence type="predicted"/>
<dbReference type="AlphaFoldDB" id="D3VJF4"/>
<organism evidence="1 2">
    <name type="scientific">Xenorhabdus nematophila (strain ATCC 19061 / DSM 3370 / CCUG 14189 / LMG 1036 / NCIMB 9965 / AN6)</name>
    <dbReference type="NCBI Taxonomy" id="406817"/>
    <lineage>
        <taxon>Bacteria</taxon>
        <taxon>Pseudomonadati</taxon>
        <taxon>Pseudomonadota</taxon>
        <taxon>Gammaproteobacteria</taxon>
        <taxon>Enterobacterales</taxon>
        <taxon>Morganellaceae</taxon>
        <taxon>Xenorhabdus</taxon>
    </lineage>
</organism>
<dbReference type="KEGG" id="xne:XNC1_0639"/>
<evidence type="ECO:0000313" key="1">
    <source>
        <dbReference type="EMBL" id="CBJ88710.1"/>
    </source>
</evidence>
<evidence type="ECO:0000313" key="2">
    <source>
        <dbReference type="Proteomes" id="UP000008075"/>
    </source>
</evidence>
<sequence length="38" mass="4205">MINGSAAIGINNQINMECKVIIKLSKLIIFYTFVICST</sequence>
<name>D3VJF4_XENNA</name>